<dbReference type="SUPFAM" id="SSF55781">
    <property type="entry name" value="GAF domain-like"/>
    <property type="match status" value="1"/>
</dbReference>
<dbReference type="SUPFAM" id="SSF48452">
    <property type="entry name" value="TPR-like"/>
    <property type="match status" value="1"/>
</dbReference>
<evidence type="ECO:0000256" key="8">
    <source>
        <dbReference type="ARBA" id="ARBA00023012"/>
    </source>
</evidence>
<dbReference type="InterPro" id="IPR036890">
    <property type="entry name" value="HATPase_C_sf"/>
</dbReference>
<accession>A0ABW0KBE8</accession>
<keyword evidence="6" id="KW-0418">Kinase</keyword>
<dbReference type="Gene3D" id="1.10.287.130">
    <property type="match status" value="1"/>
</dbReference>
<dbReference type="SMART" id="SM00388">
    <property type="entry name" value="HisKA"/>
    <property type="match status" value="1"/>
</dbReference>
<dbReference type="InterPro" id="IPR000719">
    <property type="entry name" value="Prot_kinase_dom"/>
</dbReference>
<keyword evidence="3" id="KW-0597">Phosphoprotein</keyword>
<dbReference type="InterPro" id="IPR027417">
    <property type="entry name" value="P-loop_NTPase"/>
</dbReference>
<dbReference type="SUPFAM" id="SSF52540">
    <property type="entry name" value="P-loop containing nucleoside triphosphate hydrolases"/>
    <property type="match status" value="1"/>
</dbReference>
<dbReference type="Gene3D" id="3.40.50.300">
    <property type="entry name" value="P-loop containing nucleotide triphosphate hydrolases"/>
    <property type="match status" value="1"/>
</dbReference>
<dbReference type="Gene3D" id="3.30.450.40">
    <property type="match status" value="1"/>
</dbReference>
<evidence type="ECO:0000259" key="10">
    <source>
        <dbReference type="PROSITE" id="PS50011"/>
    </source>
</evidence>
<dbReference type="Gene3D" id="3.30.200.20">
    <property type="entry name" value="Phosphorylase Kinase, domain 1"/>
    <property type="match status" value="1"/>
</dbReference>
<evidence type="ECO:0000259" key="11">
    <source>
        <dbReference type="PROSITE" id="PS50109"/>
    </source>
</evidence>
<dbReference type="InterPro" id="IPR011990">
    <property type="entry name" value="TPR-like_helical_dom_sf"/>
</dbReference>
<dbReference type="PROSITE" id="PS50011">
    <property type="entry name" value="PROTEIN_KINASE_DOM"/>
    <property type="match status" value="1"/>
</dbReference>
<dbReference type="SMART" id="SM00387">
    <property type="entry name" value="HATPase_c"/>
    <property type="match status" value="1"/>
</dbReference>
<dbReference type="PRINTS" id="PR00344">
    <property type="entry name" value="BCTRLSENSOR"/>
</dbReference>
<dbReference type="Gene3D" id="1.10.510.10">
    <property type="entry name" value="Transferase(Phosphotransferase) domain 1"/>
    <property type="match status" value="1"/>
</dbReference>
<dbReference type="PANTHER" id="PTHR43642">
    <property type="entry name" value="HYBRID SIGNAL TRANSDUCTION HISTIDINE KINASE G"/>
    <property type="match status" value="1"/>
</dbReference>
<proteinExistence type="predicted"/>
<keyword evidence="7" id="KW-0067">ATP-binding</keyword>
<dbReference type="Pfam" id="PF00069">
    <property type="entry name" value="Pkinase"/>
    <property type="match status" value="1"/>
</dbReference>
<dbReference type="InterPro" id="IPR004358">
    <property type="entry name" value="Sig_transdc_His_kin-like_C"/>
</dbReference>
<sequence length="1734" mass="198185">MFSLPDYDVIRQIYQGERNVLYRAAHRRTKEKVIIKMLRSEFPIPSDVSRLKREYEIGKLLEIHGIVRPIEILKHQNGVALVLEDFDGETLSAYFPVFRQSLHTFLIAAIQLVKVIGDIHQRFVIHKDIKPSNIIINPEKNIMKIADFSISSFTRERQEMLDPSMLEGTLSYMSPEQTGRMNRMIDYRTDYYSLGVTFYEMLTGRLPFPTEDSVELIHCHFAVTPAPPESLRMGIPKPLSDIVMKLLAKNAEDRYQSAYGIIQDLERCLSMLEHNGQMEPFLIGQSDMTDMFQIPQGLYGREREIERMLQVYQRTVQGSLEAVWVTGESGSGKSFLIAEAMKTIMNDNGWYLSARFEPNKQHISYHALSRALGQLVRQLLTEKDEQVAKYREQLLQVLGTSGRVLSDLIPELQLLIGEQPEAKALPPQETQNRLHYLLQQFLIVFAVKGRPIVLFLDDLQWADSGTLHFLEVLLGDTHMQRFLFIGASRNRNEQSSYAAPWLMMERLPARLTAESIRLSPLPIDAAQRLIADALKMETDHVEELSALVLDKTNGNPFFVKQFLSALHEQSLVSFSYEEKRWKWDTEEIQKLRITGNLMFLLAEKLSRLPAQSQTVLRLAACLGVSFDLEMLGMVSGMPFVDILQNLEAPIQTGLIYPQGSGYKFFSGMPEDSAAQDIRFVFAHDSIQESIYAALDLASLPQMHLNIAHKLLQQLSDYQVGQRLFEIVYHLNIGSELLTEQEQLMQQMELNLAAGRKAKASNAYHSALEYYDYAEKILEETDKLENSDLSFTVRLEKAEVLYLNGQADEAENAYQLLLEDATTNAWKLEIYNLQVVLYTNVGKQNKAVEVGLAALAEHGFRLPLAPTSFHILKEFLKVKMLIGRKTTDNLYEMPLMEDEYKLKLMGLMMSSAVASYFTNTNLFVLFMFIMTQYSLKYGNSAVMSYVYGSYGLILGSGFGDYKRGYQYGLLGDRMNQRFQSHQYRSKSHFSFGLFVSSWVKPMQVCMEHLRNSFRSGIEDGDIVFAGYALTYQVLVKDFQGAPLTEVYEDLNKHYRILEQTNHHDTLLMLELLRMVVHNMEGQSSNLLVIGKDEEEEERFLKKLEVHSNQVILHVYYIKKMMLYFMFGQYAEALEMGRKADAMKDVSFGLLHIPEQYLFYGLSISALYKQAASAEQMQYRKIMLKMLRKMDKWAANCPENYLHLSLLLHADWNRANGHFQKAEQNYEASIRQARLNGFIQHEALACELAAKLYSDALRDKIAKTYLTDAYYGYVSWGAKGKAEELKLRYPHYLSSLKEAQEWTTTKISDYSLQALDFMTIMNTSRSLSGEVNLEQLLKRLLEIVTFSSGAERCILVLKDKDSLFVEAEMRTESLVRDGKQVCIVKSIPLEKRVDLPVPVIQYVARMKEGVVLDDASNKGFFTHDPYIRQQESKSIFCEPILHQGNLVGVLYLENNLIRNAFTSERLDVIKLLSAQAAISIENARLYNDLESKVRERTNELTLMETSRRDLLSNISHDLGTPLTSIQGYVEAILDGVINKPEDQRKYLSVVHMRIVGIQRLITDLYQLSRMETKQFHFQLTSTTCGAMVRQLFAKYELDTANAGITYTLNMEIEEGENMLLTIDSDRIEQVYANLVYNAIKYTPKGGSIDVNVRIAGVPSELIIRVTDSGVGISEEDLPHIFERFYKASKSRSTKEGSGLGLAIAKEIVQYHGGQIWAESRLGQGCSISFSLPLHQI</sequence>
<dbReference type="CDD" id="cd14014">
    <property type="entry name" value="STKc_PknB_like"/>
    <property type="match status" value="1"/>
</dbReference>
<dbReference type="PROSITE" id="PS00108">
    <property type="entry name" value="PROTEIN_KINASE_ST"/>
    <property type="match status" value="1"/>
</dbReference>
<keyword evidence="8" id="KW-0902">Two-component regulatory system</keyword>
<dbReference type="InterPro" id="IPR053159">
    <property type="entry name" value="Hybrid_Histidine_Kinase"/>
</dbReference>
<evidence type="ECO:0000313" key="12">
    <source>
        <dbReference type="EMBL" id="MFC5450387.1"/>
    </source>
</evidence>
<feature type="transmembrane region" description="Helical" evidence="9">
    <location>
        <begin position="940"/>
        <end position="958"/>
    </location>
</feature>
<comment type="catalytic activity">
    <reaction evidence="1">
        <text>ATP + protein L-histidine = ADP + protein N-phospho-L-histidine.</text>
        <dbReference type="EC" id="2.7.13.3"/>
    </reaction>
</comment>
<evidence type="ECO:0000256" key="6">
    <source>
        <dbReference type="ARBA" id="ARBA00022777"/>
    </source>
</evidence>
<keyword evidence="9" id="KW-0812">Transmembrane</keyword>
<dbReference type="SUPFAM" id="SSF47384">
    <property type="entry name" value="Homodimeric domain of signal transducing histidine kinase"/>
    <property type="match status" value="1"/>
</dbReference>
<dbReference type="Gene3D" id="3.30.565.10">
    <property type="entry name" value="Histidine kinase-like ATPase, C-terminal domain"/>
    <property type="match status" value="1"/>
</dbReference>
<protein>
    <recommendedName>
        <fullName evidence="2">histidine kinase</fullName>
        <ecNumber evidence="2">2.7.13.3</ecNumber>
    </recommendedName>
</protein>
<keyword evidence="5" id="KW-0547">Nucleotide-binding</keyword>
<dbReference type="CDD" id="cd00082">
    <property type="entry name" value="HisKA"/>
    <property type="match status" value="1"/>
</dbReference>
<dbReference type="SUPFAM" id="SSF56112">
    <property type="entry name" value="Protein kinase-like (PK-like)"/>
    <property type="match status" value="1"/>
</dbReference>
<dbReference type="InterPro" id="IPR005467">
    <property type="entry name" value="His_kinase_dom"/>
</dbReference>
<dbReference type="Proteomes" id="UP001596044">
    <property type="component" value="Unassembled WGS sequence"/>
</dbReference>
<dbReference type="PROSITE" id="PS50109">
    <property type="entry name" value="HIS_KIN"/>
    <property type="match status" value="1"/>
</dbReference>
<organism evidence="12 13">
    <name type="scientific">Paenibacillus aestuarii</name>
    <dbReference type="NCBI Taxonomy" id="516965"/>
    <lineage>
        <taxon>Bacteria</taxon>
        <taxon>Bacillati</taxon>
        <taxon>Bacillota</taxon>
        <taxon>Bacilli</taxon>
        <taxon>Bacillales</taxon>
        <taxon>Paenibacillaceae</taxon>
        <taxon>Paenibacillus</taxon>
    </lineage>
</organism>
<feature type="domain" description="Protein kinase" evidence="10">
    <location>
        <begin position="7"/>
        <end position="282"/>
    </location>
</feature>
<keyword evidence="13" id="KW-1185">Reference proteome</keyword>
<dbReference type="SUPFAM" id="SSF55874">
    <property type="entry name" value="ATPase domain of HSP90 chaperone/DNA topoisomerase II/histidine kinase"/>
    <property type="match status" value="1"/>
</dbReference>
<dbReference type="Pfam" id="PF01590">
    <property type="entry name" value="GAF"/>
    <property type="match status" value="1"/>
</dbReference>
<evidence type="ECO:0000256" key="4">
    <source>
        <dbReference type="ARBA" id="ARBA00022679"/>
    </source>
</evidence>
<evidence type="ECO:0000313" key="13">
    <source>
        <dbReference type="Proteomes" id="UP001596044"/>
    </source>
</evidence>
<keyword evidence="9" id="KW-1133">Transmembrane helix</keyword>
<evidence type="ECO:0000256" key="5">
    <source>
        <dbReference type="ARBA" id="ARBA00022741"/>
    </source>
</evidence>
<evidence type="ECO:0000256" key="7">
    <source>
        <dbReference type="ARBA" id="ARBA00022840"/>
    </source>
</evidence>
<dbReference type="InterPro" id="IPR036097">
    <property type="entry name" value="HisK_dim/P_sf"/>
</dbReference>
<dbReference type="InterPro" id="IPR003594">
    <property type="entry name" value="HATPase_dom"/>
</dbReference>
<gene>
    <name evidence="12" type="ORF">ACFPOG_19225</name>
</gene>
<dbReference type="SMART" id="SM00065">
    <property type="entry name" value="GAF"/>
    <property type="match status" value="1"/>
</dbReference>
<reference evidence="13" key="1">
    <citation type="journal article" date="2019" name="Int. J. Syst. Evol. Microbiol.">
        <title>The Global Catalogue of Microorganisms (GCM) 10K type strain sequencing project: providing services to taxonomists for standard genome sequencing and annotation.</title>
        <authorList>
            <consortium name="The Broad Institute Genomics Platform"/>
            <consortium name="The Broad Institute Genome Sequencing Center for Infectious Disease"/>
            <person name="Wu L."/>
            <person name="Ma J."/>
        </authorList>
    </citation>
    <scope>NUCLEOTIDE SEQUENCE [LARGE SCALE GENOMIC DNA]</scope>
    <source>
        <strain evidence="13">KACC 11904</strain>
    </source>
</reference>
<dbReference type="InterPro" id="IPR003018">
    <property type="entry name" value="GAF"/>
</dbReference>
<dbReference type="EMBL" id="JBHSMJ010000025">
    <property type="protein sequence ID" value="MFC5450387.1"/>
    <property type="molecule type" value="Genomic_DNA"/>
</dbReference>
<keyword evidence="9" id="KW-0472">Membrane</keyword>
<dbReference type="InterPro" id="IPR008271">
    <property type="entry name" value="Ser/Thr_kinase_AS"/>
</dbReference>
<evidence type="ECO:0000256" key="2">
    <source>
        <dbReference type="ARBA" id="ARBA00012438"/>
    </source>
</evidence>
<dbReference type="PANTHER" id="PTHR43642:SF1">
    <property type="entry name" value="HYBRID SIGNAL TRANSDUCTION HISTIDINE KINASE G"/>
    <property type="match status" value="1"/>
</dbReference>
<dbReference type="Pfam" id="PF13191">
    <property type="entry name" value="AAA_16"/>
    <property type="match status" value="1"/>
</dbReference>
<evidence type="ECO:0000256" key="3">
    <source>
        <dbReference type="ARBA" id="ARBA00022553"/>
    </source>
</evidence>
<dbReference type="EC" id="2.7.13.3" evidence="2"/>
<feature type="transmembrane region" description="Helical" evidence="9">
    <location>
        <begin position="903"/>
        <end position="928"/>
    </location>
</feature>
<dbReference type="Pfam" id="PF00512">
    <property type="entry name" value="HisKA"/>
    <property type="match status" value="1"/>
</dbReference>
<dbReference type="InterPro" id="IPR029016">
    <property type="entry name" value="GAF-like_dom_sf"/>
</dbReference>
<evidence type="ECO:0000256" key="1">
    <source>
        <dbReference type="ARBA" id="ARBA00000085"/>
    </source>
</evidence>
<name>A0ABW0KBE8_9BACL</name>
<keyword evidence="4" id="KW-0808">Transferase</keyword>
<dbReference type="InterPro" id="IPR003661">
    <property type="entry name" value="HisK_dim/P_dom"/>
</dbReference>
<dbReference type="SMART" id="SM00220">
    <property type="entry name" value="S_TKc"/>
    <property type="match status" value="1"/>
</dbReference>
<dbReference type="InterPro" id="IPR011009">
    <property type="entry name" value="Kinase-like_dom_sf"/>
</dbReference>
<feature type="domain" description="Histidine kinase" evidence="11">
    <location>
        <begin position="1511"/>
        <end position="1733"/>
    </location>
</feature>
<dbReference type="Pfam" id="PF02518">
    <property type="entry name" value="HATPase_c"/>
    <property type="match status" value="1"/>
</dbReference>
<dbReference type="CDD" id="cd00075">
    <property type="entry name" value="HATPase"/>
    <property type="match status" value="1"/>
</dbReference>
<dbReference type="InterPro" id="IPR041664">
    <property type="entry name" value="AAA_16"/>
</dbReference>
<evidence type="ECO:0000256" key="9">
    <source>
        <dbReference type="SAM" id="Phobius"/>
    </source>
</evidence>
<comment type="caution">
    <text evidence="12">The sequence shown here is derived from an EMBL/GenBank/DDBJ whole genome shotgun (WGS) entry which is preliminary data.</text>
</comment>